<sequence length="276" mass="31165">MISSRAQRLWNPSAYLSFSGERLRPALDLLSQARMTLDSPPRHIIDLGCGTGNIVPFLRDAWPESKILCLDSSVDMLKKARESHSSLKLSGIEYQQTDFESFQAENVDLIFSNAALHWVSFDVHKTLIPRLMSFLRPGGVLAFQIPDTRNQPSHLLMTESAKELGFGERIKQTRWVTCERDARDYYGILSPHSSIISMWHTRNAMILDGDNPVADFTASTGLGPYVDALGGNGSEDGQAFIQRYRENIAKAYPKEENGKTIFEFNRFYLIAKKSEK</sequence>
<accession>A0A1Y2CNB6</accession>
<dbReference type="Proteomes" id="UP000193642">
    <property type="component" value="Unassembled WGS sequence"/>
</dbReference>
<feature type="domain" description="Methyltransferase" evidence="3">
    <location>
        <begin position="44"/>
        <end position="139"/>
    </location>
</feature>
<organism evidence="4 5">
    <name type="scientific">Rhizoclosmatium globosum</name>
    <dbReference type="NCBI Taxonomy" id="329046"/>
    <lineage>
        <taxon>Eukaryota</taxon>
        <taxon>Fungi</taxon>
        <taxon>Fungi incertae sedis</taxon>
        <taxon>Chytridiomycota</taxon>
        <taxon>Chytridiomycota incertae sedis</taxon>
        <taxon>Chytridiomycetes</taxon>
        <taxon>Chytridiales</taxon>
        <taxon>Chytriomycetaceae</taxon>
        <taxon>Rhizoclosmatium</taxon>
    </lineage>
</organism>
<dbReference type="AlphaFoldDB" id="A0A1Y2CNB6"/>
<name>A0A1Y2CNB6_9FUNG</name>
<dbReference type="PANTHER" id="PTHR43861:SF1">
    <property type="entry name" value="TRANS-ACONITATE 2-METHYLTRANSFERASE"/>
    <property type="match status" value="1"/>
</dbReference>
<keyword evidence="1 4" id="KW-0489">Methyltransferase</keyword>
<dbReference type="STRING" id="329046.A0A1Y2CNB6"/>
<evidence type="ECO:0000256" key="2">
    <source>
        <dbReference type="ARBA" id="ARBA00022679"/>
    </source>
</evidence>
<dbReference type="Gene3D" id="1.10.150.290">
    <property type="entry name" value="S-adenosyl-L-methionine-dependent methyltransferases"/>
    <property type="match status" value="1"/>
</dbReference>
<dbReference type="GO" id="GO:0032259">
    <property type="term" value="P:methylation"/>
    <property type="evidence" value="ECO:0007669"/>
    <property type="project" value="UniProtKB-KW"/>
</dbReference>
<dbReference type="InterPro" id="IPR041698">
    <property type="entry name" value="Methyltransf_25"/>
</dbReference>
<dbReference type="PANTHER" id="PTHR43861">
    <property type="entry name" value="TRANS-ACONITATE 2-METHYLTRANSFERASE-RELATED"/>
    <property type="match status" value="1"/>
</dbReference>
<evidence type="ECO:0000313" key="5">
    <source>
        <dbReference type="Proteomes" id="UP000193642"/>
    </source>
</evidence>
<reference evidence="4 5" key="1">
    <citation type="submission" date="2016-07" db="EMBL/GenBank/DDBJ databases">
        <title>Pervasive Adenine N6-methylation of Active Genes in Fungi.</title>
        <authorList>
            <consortium name="DOE Joint Genome Institute"/>
            <person name="Mondo S.J."/>
            <person name="Dannebaum R.O."/>
            <person name="Kuo R.C."/>
            <person name="Labutti K."/>
            <person name="Haridas S."/>
            <person name="Kuo A."/>
            <person name="Salamov A."/>
            <person name="Ahrendt S.R."/>
            <person name="Lipzen A."/>
            <person name="Sullivan W."/>
            <person name="Andreopoulos W.B."/>
            <person name="Clum A."/>
            <person name="Lindquist E."/>
            <person name="Daum C."/>
            <person name="Ramamoorthy G.K."/>
            <person name="Gryganskyi A."/>
            <person name="Culley D."/>
            <person name="Magnuson J.K."/>
            <person name="James T.Y."/>
            <person name="O'Malley M.A."/>
            <person name="Stajich J.E."/>
            <person name="Spatafora J.W."/>
            <person name="Visel A."/>
            <person name="Grigoriev I.V."/>
        </authorList>
    </citation>
    <scope>NUCLEOTIDE SEQUENCE [LARGE SCALE GENOMIC DNA]</scope>
    <source>
        <strain evidence="4 5">JEL800</strain>
    </source>
</reference>
<dbReference type="InterPro" id="IPR023149">
    <property type="entry name" value="Trans_acon_MeTrfase_C"/>
</dbReference>
<protein>
    <submittedName>
        <fullName evidence="4">Putative trans-aconitate 2-methyltransferase</fullName>
    </submittedName>
</protein>
<comment type="caution">
    <text evidence="4">The sequence shown here is derived from an EMBL/GenBank/DDBJ whole genome shotgun (WGS) entry which is preliminary data.</text>
</comment>
<dbReference type="CDD" id="cd02440">
    <property type="entry name" value="AdoMet_MTases"/>
    <property type="match status" value="1"/>
</dbReference>
<proteinExistence type="predicted"/>
<keyword evidence="2 4" id="KW-0808">Transferase</keyword>
<keyword evidence="5" id="KW-1185">Reference proteome</keyword>
<dbReference type="Gene3D" id="3.40.50.150">
    <property type="entry name" value="Vaccinia Virus protein VP39"/>
    <property type="match status" value="1"/>
</dbReference>
<dbReference type="OrthoDB" id="66144at2759"/>
<dbReference type="SUPFAM" id="SSF53335">
    <property type="entry name" value="S-adenosyl-L-methionine-dependent methyltransferases"/>
    <property type="match status" value="1"/>
</dbReference>
<dbReference type="InterPro" id="IPR029063">
    <property type="entry name" value="SAM-dependent_MTases_sf"/>
</dbReference>
<dbReference type="GO" id="GO:0030798">
    <property type="term" value="F:trans-aconitate 2-methyltransferase activity"/>
    <property type="evidence" value="ECO:0007669"/>
    <property type="project" value="InterPro"/>
</dbReference>
<evidence type="ECO:0000313" key="4">
    <source>
        <dbReference type="EMBL" id="ORY48530.1"/>
    </source>
</evidence>
<evidence type="ECO:0000259" key="3">
    <source>
        <dbReference type="Pfam" id="PF13649"/>
    </source>
</evidence>
<dbReference type="EMBL" id="MCGO01000011">
    <property type="protein sequence ID" value="ORY48530.1"/>
    <property type="molecule type" value="Genomic_DNA"/>
</dbReference>
<evidence type="ECO:0000256" key="1">
    <source>
        <dbReference type="ARBA" id="ARBA00022603"/>
    </source>
</evidence>
<gene>
    <name evidence="4" type="ORF">BCR33DRAFT_714299</name>
</gene>
<dbReference type="Pfam" id="PF13649">
    <property type="entry name" value="Methyltransf_25"/>
    <property type="match status" value="1"/>
</dbReference>